<evidence type="ECO:0000313" key="3">
    <source>
        <dbReference type="EMBL" id="AWM14333.1"/>
    </source>
</evidence>
<dbReference type="InterPro" id="IPR051043">
    <property type="entry name" value="Sulfatase_Mod_Factor_Kinase"/>
</dbReference>
<feature type="domain" description="Sulfatase-modifying factor enzyme-like" evidence="2">
    <location>
        <begin position="27"/>
        <end position="268"/>
    </location>
</feature>
<protein>
    <recommendedName>
        <fullName evidence="2">Sulfatase-modifying factor enzyme-like domain-containing protein</fullName>
    </recommendedName>
</protein>
<dbReference type="EMBL" id="CP029463">
    <property type="protein sequence ID" value="AWM14333.1"/>
    <property type="molecule type" value="Genomic_DNA"/>
</dbReference>
<dbReference type="OrthoDB" id="9768004at2"/>
<gene>
    <name evidence="3" type="ORF">DI487_11020</name>
</gene>
<reference evidence="3 4" key="1">
    <citation type="submission" date="2018-05" db="EMBL/GenBank/DDBJ databases">
        <title>Flavobacterium sp. MEBiC07310.</title>
        <authorList>
            <person name="Baek K."/>
        </authorList>
    </citation>
    <scope>NUCLEOTIDE SEQUENCE [LARGE SCALE GENOMIC DNA]</scope>
    <source>
        <strain evidence="3 4">MEBiC07310</strain>
    </source>
</reference>
<dbReference type="PANTHER" id="PTHR23150:SF19">
    <property type="entry name" value="FORMYLGLYCINE-GENERATING ENZYME"/>
    <property type="match status" value="1"/>
</dbReference>
<keyword evidence="4" id="KW-1185">Reference proteome</keyword>
<dbReference type="Pfam" id="PF03781">
    <property type="entry name" value="FGE-sulfatase"/>
    <property type="match status" value="1"/>
</dbReference>
<accession>A0A2U8QW33</accession>
<sequence length="271" mass="31715">MNKNYKFALLLIILFSFLNTLQAQYKPEMVTVKGGTFMMGTKENPYIETDEQLAHEVTVKDFEIGKYEVTIYEWSLYVRDNKLKFPKIDYLSKNAPIREISWIDAINYCNWLSKKNGFKPAYKRVNNQYVCDFSSNGYRLPTEAEWEFAAKGGNETKNFKYSGSNKADIVSWYKNNSNNKIHQVGTKLANELGIYDMSGNVWEWCWDWYNKDFYLTESGNNPIGPERGTERCLRGGSWDSRLYSLRCANRLKDKPFLSSEFYGFRLARTIN</sequence>
<dbReference type="Proteomes" id="UP000245429">
    <property type="component" value="Chromosome"/>
</dbReference>
<dbReference type="Gene3D" id="3.90.1580.10">
    <property type="entry name" value="paralog of FGE (formylglycine-generating enzyme)"/>
    <property type="match status" value="1"/>
</dbReference>
<dbReference type="PANTHER" id="PTHR23150">
    <property type="entry name" value="SULFATASE MODIFYING FACTOR 1, 2"/>
    <property type="match status" value="1"/>
</dbReference>
<proteinExistence type="predicted"/>
<keyword evidence="1" id="KW-0732">Signal</keyword>
<dbReference type="KEGG" id="fse:DI487_11020"/>
<dbReference type="RefSeq" id="WP_109569693.1">
    <property type="nucleotide sequence ID" value="NZ_CP029463.1"/>
</dbReference>
<evidence type="ECO:0000313" key="4">
    <source>
        <dbReference type="Proteomes" id="UP000245429"/>
    </source>
</evidence>
<evidence type="ECO:0000259" key="2">
    <source>
        <dbReference type="Pfam" id="PF03781"/>
    </source>
</evidence>
<dbReference type="InterPro" id="IPR042095">
    <property type="entry name" value="SUMF_sf"/>
</dbReference>
<name>A0A2U8QW33_9FLAO</name>
<dbReference type="SUPFAM" id="SSF56436">
    <property type="entry name" value="C-type lectin-like"/>
    <property type="match status" value="1"/>
</dbReference>
<dbReference type="AlphaFoldDB" id="A0A2U8QW33"/>
<feature type="signal peptide" evidence="1">
    <location>
        <begin position="1"/>
        <end position="25"/>
    </location>
</feature>
<evidence type="ECO:0000256" key="1">
    <source>
        <dbReference type="SAM" id="SignalP"/>
    </source>
</evidence>
<dbReference type="GO" id="GO:0120147">
    <property type="term" value="F:formylglycine-generating oxidase activity"/>
    <property type="evidence" value="ECO:0007669"/>
    <property type="project" value="TreeGrafter"/>
</dbReference>
<dbReference type="InterPro" id="IPR016187">
    <property type="entry name" value="CTDL_fold"/>
</dbReference>
<dbReference type="InterPro" id="IPR005532">
    <property type="entry name" value="SUMF_dom"/>
</dbReference>
<feature type="chain" id="PRO_5016150357" description="Sulfatase-modifying factor enzyme-like domain-containing protein" evidence="1">
    <location>
        <begin position="26"/>
        <end position="271"/>
    </location>
</feature>
<organism evidence="3 4">
    <name type="scientific">Flavobacterium sediminis</name>
    <dbReference type="NCBI Taxonomy" id="2201181"/>
    <lineage>
        <taxon>Bacteria</taxon>
        <taxon>Pseudomonadati</taxon>
        <taxon>Bacteroidota</taxon>
        <taxon>Flavobacteriia</taxon>
        <taxon>Flavobacteriales</taxon>
        <taxon>Flavobacteriaceae</taxon>
        <taxon>Flavobacterium</taxon>
    </lineage>
</organism>